<accession>A0A9Q0FA02</accession>
<dbReference type="AlphaFoldDB" id="A0A9Q0FA02"/>
<name>A0A9Q0FA02_9ROSI</name>
<comment type="caution">
    <text evidence="2">The sequence shown here is derived from an EMBL/GenBank/DDBJ whole genome shotgun (WGS) entry which is preliminary data.</text>
</comment>
<gene>
    <name evidence="2" type="ORF">Tsubulata_023965</name>
</gene>
<keyword evidence="1" id="KW-0812">Transmembrane</keyword>
<keyword evidence="3" id="KW-1185">Reference proteome</keyword>
<evidence type="ECO:0000313" key="3">
    <source>
        <dbReference type="Proteomes" id="UP001141552"/>
    </source>
</evidence>
<keyword evidence="1" id="KW-1133">Transmembrane helix</keyword>
<evidence type="ECO:0000256" key="1">
    <source>
        <dbReference type="SAM" id="Phobius"/>
    </source>
</evidence>
<dbReference type="PANTHER" id="PTHR37199:SF2">
    <property type="entry name" value="MEMBRANE LIPOPROTEIN"/>
    <property type="match status" value="1"/>
</dbReference>
<evidence type="ECO:0000313" key="2">
    <source>
        <dbReference type="EMBL" id="KAJ4826522.1"/>
    </source>
</evidence>
<evidence type="ECO:0008006" key="4">
    <source>
        <dbReference type="Google" id="ProtNLM"/>
    </source>
</evidence>
<protein>
    <recommendedName>
        <fullName evidence="4">Transmembrane protein</fullName>
    </recommendedName>
</protein>
<reference evidence="2" key="1">
    <citation type="submission" date="2022-02" db="EMBL/GenBank/DDBJ databases">
        <authorList>
            <person name="Henning P.M."/>
            <person name="McCubbin A.G."/>
            <person name="Shore J.S."/>
        </authorList>
    </citation>
    <scope>NUCLEOTIDE SEQUENCE</scope>
    <source>
        <strain evidence="2">F60SS</strain>
        <tissue evidence="2">Leaves</tissue>
    </source>
</reference>
<proteinExistence type="predicted"/>
<sequence>MVRLLWEENLSMNRGGFNNVVGSVYVVLWAVLLTVALLSTIIFSCADGVSRDKDPHEFDSNVYGGGGCAGCGAACGG</sequence>
<reference evidence="2" key="2">
    <citation type="journal article" date="2023" name="Plants (Basel)">
        <title>Annotation of the Turnera subulata (Passifloraceae) Draft Genome Reveals the S-Locus Evolved after the Divergence of Turneroideae from Passifloroideae in a Stepwise Manner.</title>
        <authorList>
            <person name="Henning P.M."/>
            <person name="Roalson E.H."/>
            <person name="Mir W."/>
            <person name="McCubbin A.G."/>
            <person name="Shore J.S."/>
        </authorList>
    </citation>
    <scope>NUCLEOTIDE SEQUENCE</scope>
    <source>
        <strain evidence="2">F60SS</strain>
    </source>
</reference>
<dbReference type="PANTHER" id="PTHR37199">
    <property type="entry name" value="TRANSMEMBRANE PROTEIN"/>
    <property type="match status" value="1"/>
</dbReference>
<keyword evidence="1" id="KW-0472">Membrane</keyword>
<organism evidence="2 3">
    <name type="scientific">Turnera subulata</name>
    <dbReference type="NCBI Taxonomy" id="218843"/>
    <lineage>
        <taxon>Eukaryota</taxon>
        <taxon>Viridiplantae</taxon>
        <taxon>Streptophyta</taxon>
        <taxon>Embryophyta</taxon>
        <taxon>Tracheophyta</taxon>
        <taxon>Spermatophyta</taxon>
        <taxon>Magnoliopsida</taxon>
        <taxon>eudicotyledons</taxon>
        <taxon>Gunneridae</taxon>
        <taxon>Pentapetalae</taxon>
        <taxon>rosids</taxon>
        <taxon>fabids</taxon>
        <taxon>Malpighiales</taxon>
        <taxon>Passifloraceae</taxon>
        <taxon>Turnera</taxon>
    </lineage>
</organism>
<dbReference type="EMBL" id="JAKUCV010006646">
    <property type="protein sequence ID" value="KAJ4826522.1"/>
    <property type="molecule type" value="Genomic_DNA"/>
</dbReference>
<feature type="transmembrane region" description="Helical" evidence="1">
    <location>
        <begin position="20"/>
        <end position="43"/>
    </location>
</feature>
<dbReference type="Proteomes" id="UP001141552">
    <property type="component" value="Unassembled WGS sequence"/>
</dbReference>